<organism evidence="1 2">
    <name type="scientific">Paramuricea clavata</name>
    <name type="common">Red gorgonian</name>
    <name type="synonym">Violescent sea-whip</name>
    <dbReference type="NCBI Taxonomy" id="317549"/>
    <lineage>
        <taxon>Eukaryota</taxon>
        <taxon>Metazoa</taxon>
        <taxon>Cnidaria</taxon>
        <taxon>Anthozoa</taxon>
        <taxon>Octocorallia</taxon>
        <taxon>Malacalcyonacea</taxon>
        <taxon>Plexauridae</taxon>
        <taxon>Paramuricea</taxon>
    </lineage>
</organism>
<gene>
    <name evidence="1" type="ORF">PACLA_8A069178</name>
</gene>
<feature type="non-terminal residue" evidence="1">
    <location>
        <position position="115"/>
    </location>
</feature>
<sequence>MYSDRNLINRRNVKADVHEAYTQGRDFFMLEFEARVVAAALKILGMQSIDSAPVTIKIPHSVEASQGYSILGAIYLFKLAKAIMDTFVCANSKASEIIKSVLNEEETHQINAQQQ</sequence>
<dbReference type="OrthoDB" id="10597632at2759"/>
<dbReference type="EMBL" id="CACRXK020006829">
    <property type="protein sequence ID" value="CAB4010563.1"/>
    <property type="molecule type" value="Genomic_DNA"/>
</dbReference>
<protein>
    <submittedName>
        <fullName evidence="1">Uncharacterized protein</fullName>
    </submittedName>
</protein>
<name>A0A6S7I282_PARCT</name>
<keyword evidence="2" id="KW-1185">Reference proteome</keyword>
<accession>A0A6S7I282</accession>
<reference evidence="1" key="1">
    <citation type="submission" date="2020-04" db="EMBL/GenBank/DDBJ databases">
        <authorList>
            <person name="Alioto T."/>
            <person name="Alioto T."/>
            <person name="Gomez Garrido J."/>
        </authorList>
    </citation>
    <scope>NUCLEOTIDE SEQUENCE</scope>
    <source>
        <strain evidence="1">A484AB</strain>
    </source>
</reference>
<dbReference type="Proteomes" id="UP001152795">
    <property type="component" value="Unassembled WGS sequence"/>
</dbReference>
<evidence type="ECO:0000313" key="1">
    <source>
        <dbReference type="EMBL" id="CAB4010563.1"/>
    </source>
</evidence>
<evidence type="ECO:0000313" key="2">
    <source>
        <dbReference type="Proteomes" id="UP001152795"/>
    </source>
</evidence>
<comment type="caution">
    <text evidence="1">The sequence shown here is derived from an EMBL/GenBank/DDBJ whole genome shotgun (WGS) entry which is preliminary data.</text>
</comment>
<proteinExistence type="predicted"/>
<dbReference type="AlphaFoldDB" id="A0A6S7I282"/>